<evidence type="ECO:0000313" key="1">
    <source>
        <dbReference type="EMBL" id="NML65606.1"/>
    </source>
</evidence>
<dbReference type="EMBL" id="JABBGH010000001">
    <property type="protein sequence ID" value="NML65606.1"/>
    <property type="molecule type" value="Genomic_DNA"/>
</dbReference>
<evidence type="ECO:0000313" key="2">
    <source>
        <dbReference type="Proteomes" id="UP000559626"/>
    </source>
</evidence>
<dbReference type="Pfam" id="PF08889">
    <property type="entry name" value="WbqC"/>
    <property type="match status" value="2"/>
</dbReference>
<dbReference type="AlphaFoldDB" id="A0A7Y0ADY1"/>
<reference evidence="1 2" key="1">
    <citation type="submission" date="2020-04" db="EMBL/GenBank/DDBJ databases">
        <title>Hymenobacter polaris sp. nov., isolated from Arctic soil.</title>
        <authorList>
            <person name="Dahal R.H."/>
        </authorList>
    </citation>
    <scope>NUCLEOTIDE SEQUENCE [LARGE SCALE GENOMIC DNA]</scope>
    <source>
        <strain evidence="1 2">RP-2-7</strain>
    </source>
</reference>
<protein>
    <submittedName>
        <fullName evidence="1">WbqC family protein</fullName>
    </submittedName>
</protein>
<organism evidence="1 2">
    <name type="scientific">Hymenobacter polaris</name>
    <dbReference type="NCBI Taxonomy" id="2682546"/>
    <lineage>
        <taxon>Bacteria</taxon>
        <taxon>Pseudomonadati</taxon>
        <taxon>Bacteroidota</taxon>
        <taxon>Cytophagia</taxon>
        <taxon>Cytophagales</taxon>
        <taxon>Hymenobacteraceae</taxon>
        <taxon>Hymenobacter</taxon>
    </lineage>
</organism>
<comment type="caution">
    <text evidence="1">The sequence shown here is derived from an EMBL/GenBank/DDBJ whole genome shotgun (WGS) entry which is preliminary data.</text>
</comment>
<proteinExistence type="predicted"/>
<gene>
    <name evidence="1" type="ORF">HHL22_10350</name>
</gene>
<dbReference type="InterPro" id="IPR014985">
    <property type="entry name" value="WbqC"/>
</dbReference>
<accession>A0A7Y0ADY1</accession>
<dbReference type="RefSeq" id="WP_169530899.1">
    <property type="nucleotide sequence ID" value="NZ_JABBGH010000001.1"/>
</dbReference>
<name>A0A7Y0ADY1_9BACT</name>
<sequence>MSIVLSELHYLPSIPYFRQLLAAEALLLDAHEHYPKQTYRNRALVLTAQGPQPLTVPVRDGASATKVRTSDIEIDYRQNWPHRHLRTLQTAYGSSPYFGYYADYFEDIYRQKPGRLWDLNLALLQLLLRCLRWPLPLDATATYLDPAGPLPPRVLDRRDVLTPRTAAPDSTSQRPYPQVFGPAFVPGLSVVDLLFMQGPRAGQFLAGRQLANS</sequence>
<keyword evidence="2" id="KW-1185">Reference proteome</keyword>
<dbReference type="Proteomes" id="UP000559626">
    <property type="component" value="Unassembled WGS sequence"/>
</dbReference>